<organism evidence="1 2">
    <name type="scientific">Methanococcoides methylutens MM1</name>
    <dbReference type="NCBI Taxonomy" id="1434104"/>
    <lineage>
        <taxon>Archaea</taxon>
        <taxon>Methanobacteriati</taxon>
        <taxon>Methanobacteriota</taxon>
        <taxon>Stenosarchaea group</taxon>
        <taxon>Methanomicrobia</taxon>
        <taxon>Methanosarcinales</taxon>
        <taxon>Methanosarcinaceae</taxon>
        <taxon>Methanococcoides</taxon>
    </lineage>
</organism>
<dbReference type="OrthoDB" id="120773at2157"/>
<dbReference type="Proteomes" id="UP000033048">
    <property type="component" value="Chromosome"/>
</dbReference>
<protein>
    <submittedName>
        <fullName evidence="1">Uncharacterized protein</fullName>
    </submittedName>
</protein>
<evidence type="ECO:0000313" key="2">
    <source>
        <dbReference type="Proteomes" id="UP000033048"/>
    </source>
</evidence>
<dbReference type="RefSeq" id="WP_048206235.1">
    <property type="nucleotide sequence ID" value="NZ_CP009518.1"/>
</dbReference>
<dbReference type="KEGG" id="mmet:MCMEM_2187"/>
<dbReference type="HOGENOM" id="CLU_1656890_0_0_2"/>
<accession>A0A0E3X1H9</accession>
<reference evidence="1 2" key="1">
    <citation type="submission" date="2014-07" db="EMBL/GenBank/DDBJ databases">
        <title>Methanogenic archaea and the global carbon cycle.</title>
        <authorList>
            <person name="Henriksen J.R."/>
            <person name="Luke J."/>
            <person name="Reinhart S."/>
            <person name="Benedict M.N."/>
            <person name="Youngblut N.D."/>
            <person name="Metcalf M.E."/>
            <person name="Whitaker R.J."/>
            <person name="Metcalf W.W."/>
        </authorList>
    </citation>
    <scope>NUCLEOTIDE SEQUENCE [LARGE SCALE GENOMIC DNA]</scope>
    <source>
        <strain evidence="1 2">MM1</strain>
    </source>
</reference>
<dbReference type="GeneID" id="24894781"/>
<dbReference type="AlphaFoldDB" id="A0A0E3X1H9"/>
<sequence length="156" mass="18615">MSELKRKLNKILKSEDEKGTPSDVYLKFARMNIREFIKNVVLPSYHELKTELEEHGKDVVIDVDEPNMNYASITVYTPSQTNPDEEVEEFCFRIRGKTYQKMQFAFPQHAEEDQPRDQRAEIVLRTGTLKEYDIEELTKKEIIDRFLGEYEKWIKY</sequence>
<gene>
    <name evidence="1" type="ORF">MCMEM_2187</name>
</gene>
<dbReference type="STRING" id="1434104.MCMEM_2187"/>
<proteinExistence type="predicted"/>
<name>A0A0E3X1H9_METMT</name>
<dbReference type="EMBL" id="CP009518">
    <property type="protein sequence ID" value="AKB86240.1"/>
    <property type="molecule type" value="Genomic_DNA"/>
</dbReference>
<keyword evidence="2" id="KW-1185">Reference proteome</keyword>
<dbReference type="PATRIC" id="fig|1434104.5.peg.2380"/>
<evidence type="ECO:0000313" key="1">
    <source>
        <dbReference type="EMBL" id="AKB86240.1"/>
    </source>
</evidence>